<dbReference type="PANTHER" id="PTHR30126:SF39">
    <property type="entry name" value="HTH-TYPE TRANSCRIPTIONAL REGULATOR CYSL"/>
    <property type="match status" value="1"/>
</dbReference>
<keyword evidence="4" id="KW-0804">Transcription</keyword>
<dbReference type="AlphaFoldDB" id="G8TSP1"/>
<dbReference type="InterPro" id="IPR036390">
    <property type="entry name" value="WH_DNA-bd_sf"/>
</dbReference>
<dbReference type="Proteomes" id="UP000005439">
    <property type="component" value="Chromosome"/>
</dbReference>
<dbReference type="InterPro" id="IPR000847">
    <property type="entry name" value="LysR_HTH_N"/>
</dbReference>
<dbReference type="HOGENOM" id="CLU_039613_6_0_9"/>
<keyword evidence="3" id="KW-0238">DNA-binding</keyword>
<dbReference type="Gene3D" id="3.40.190.290">
    <property type="match status" value="1"/>
</dbReference>
<comment type="similarity">
    <text evidence="1">Belongs to the LysR transcriptional regulatory family.</text>
</comment>
<reference evidence="6 7" key="2">
    <citation type="journal article" date="2012" name="Stand. Genomic Sci.">
        <title>Complete genome sequence of the moderately thermophilic mineral-sulfide-oxidizing firmicute Sulfobacillus acidophilus type strain (NAL(T)).</title>
        <authorList>
            <person name="Anderson I."/>
            <person name="Chertkov O."/>
            <person name="Chen A."/>
            <person name="Saunders E."/>
            <person name="Lapidus A."/>
            <person name="Nolan M."/>
            <person name="Lucas S."/>
            <person name="Hammon N."/>
            <person name="Deshpande S."/>
            <person name="Cheng J.F."/>
            <person name="Han C."/>
            <person name="Tapia R."/>
            <person name="Goodwin L.A."/>
            <person name="Pitluck S."/>
            <person name="Liolios K."/>
            <person name="Pagani I."/>
            <person name="Ivanova N."/>
            <person name="Mikhailova N."/>
            <person name="Pati A."/>
            <person name="Palaniappan K."/>
            <person name="Land M."/>
            <person name="Pan C."/>
            <person name="Rohde M."/>
            <person name="Pukall R."/>
            <person name="Goker M."/>
            <person name="Detter J.C."/>
            <person name="Woyke T."/>
            <person name="Bristow J."/>
            <person name="Eisen J.A."/>
            <person name="Markowitz V."/>
            <person name="Hugenholtz P."/>
            <person name="Kyrpides N.C."/>
            <person name="Klenk H.P."/>
            <person name="Mavromatis K."/>
        </authorList>
    </citation>
    <scope>NUCLEOTIDE SEQUENCE [LARGE SCALE GENOMIC DNA]</scope>
    <source>
        <strain evidence="7">ATCC 700253 / DSM 10332 / NAL</strain>
    </source>
</reference>
<evidence type="ECO:0000313" key="6">
    <source>
        <dbReference type="EMBL" id="AEW04418.1"/>
    </source>
</evidence>
<dbReference type="EMBL" id="CP003179">
    <property type="protein sequence ID" value="AEW04418.1"/>
    <property type="molecule type" value="Genomic_DNA"/>
</dbReference>
<dbReference type="PROSITE" id="PS50931">
    <property type="entry name" value="HTH_LYSR"/>
    <property type="match status" value="1"/>
</dbReference>
<dbReference type="Pfam" id="PF03466">
    <property type="entry name" value="LysR_substrate"/>
    <property type="match status" value="1"/>
</dbReference>
<gene>
    <name evidence="6" type="ordered locus">Sulac_0916</name>
</gene>
<reference evidence="7" key="1">
    <citation type="submission" date="2011-12" db="EMBL/GenBank/DDBJ databases">
        <title>The complete genome of chromosome of Sulfobacillus acidophilus DSM 10332.</title>
        <authorList>
            <person name="Lucas S."/>
            <person name="Han J."/>
            <person name="Lapidus A."/>
            <person name="Bruce D."/>
            <person name="Goodwin L."/>
            <person name="Pitluck S."/>
            <person name="Peters L."/>
            <person name="Kyrpides N."/>
            <person name="Mavromatis K."/>
            <person name="Ivanova N."/>
            <person name="Mikhailova N."/>
            <person name="Chertkov O."/>
            <person name="Saunders E."/>
            <person name="Detter J.C."/>
            <person name="Tapia R."/>
            <person name="Han C."/>
            <person name="Land M."/>
            <person name="Hauser L."/>
            <person name="Markowitz V."/>
            <person name="Cheng J.-F."/>
            <person name="Hugenholtz P."/>
            <person name="Woyke T."/>
            <person name="Wu D."/>
            <person name="Pukall R."/>
            <person name="Gehrich-Schroeter G."/>
            <person name="Schneider S."/>
            <person name="Klenk H.-P."/>
            <person name="Eisen J.A."/>
        </authorList>
    </citation>
    <scope>NUCLEOTIDE SEQUENCE [LARGE SCALE GENOMIC DNA]</scope>
    <source>
        <strain evidence="7">ATCC 700253 / DSM 10332 / NAL</strain>
    </source>
</reference>
<dbReference type="InterPro" id="IPR005119">
    <property type="entry name" value="LysR_subst-bd"/>
</dbReference>
<accession>G8TSP1</accession>
<evidence type="ECO:0000259" key="5">
    <source>
        <dbReference type="PROSITE" id="PS50931"/>
    </source>
</evidence>
<dbReference type="InterPro" id="IPR036388">
    <property type="entry name" value="WH-like_DNA-bd_sf"/>
</dbReference>
<evidence type="ECO:0000256" key="1">
    <source>
        <dbReference type="ARBA" id="ARBA00009437"/>
    </source>
</evidence>
<organism evidence="6 7">
    <name type="scientific">Sulfobacillus acidophilus (strain ATCC 700253 / DSM 10332 / NAL)</name>
    <dbReference type="NCBI Taxonomy" id="679936"/>
    <lineage>
        <taxon>Bacteria</taxon>
        <taxon>Bacillati</taxon>
        <taxon>Bacillota</taxon>
        <taxon>Clostridia</taxon>
        <taxon>Eubacteriales</taxon>
        <taxon>Clostridiales Family XVII. Incertae Sedis</taxon>
        <taxon>Sulfobacillus</taxon>
    </lineage>
</organism>
<dbReference type="PATRIC" id="fig|679936.5.peg.969"/>
<dbReference type="GO" id="GO:0003700">
    <property type="term" value="F:DNA-binding transcription factor activity"/>
    <property type="evidence" value="ECO:0007669"/>
    <property type="project" value="InterPro"/>
</dbReference>
<evidence type="ECO:0000256" key="4">
    <source>
        <dbReference type="ARBA" id="ARBA00023163"/>
    </source>
</evidence>
<evidence type="ECO:0000313" key="7">
    <source>
        <dbReference type="Proteomes" id="UP000005439"/>
    </source>
</evidence>
<evidence type="ECO:0000256" key="2">
    <source>
        <dbReference type="ARBA" id="ARBA00023015"/>
    </source>
</evidence>
<proteinExistence type="inferred from homology"/>
<feature type="domain" description="HTH lysR-type" evidence="5">
    <location>
        <begin position="1"/>
        <end position="57"/>
    </location>
</feature>
<dbReference type="GO" id="GO:0000976">
    <property type="term" value="F:transcription cis-regulatory region binding"/>
    <property type="evidence" value="ECO:0007669"/>
    <property type="project" value="TreeGrafter"/>
</dbReference>
<keyword evidence="7" id="KW-1185">Reference proteome</keyword>
<dbReference type="Pfam" id="PF00126">
    <property type="entry name" value="HTH_1"/>
    <property type="match status" value="1"/>
</dbReference>
<sequence length="305" mass="33375">MDPRLTLFLAVARMGRLNQASRLLNMSPSSLSAQISSLERDLGLTLFERGPRGMRLTAAGKRLADAAAELEGQWRHALTQARLTAAGQDQVALAASQTATELFLPRPLGIFRQRYPQIRLTVTMDNTEGVLRRVAEGSVSLGIIEGGPIHGAYSVTNLWQDELGVIVSRQHPLAVRKTLTVDEVVGLELILREAGSGTRTIFERALHQAGWSSQALNVIMEFSSLRAILAMVTHNVGGSIVSRAVVESPDIHIPDVVFIPVSDLVLTRNIQAVTRRHGPSAPARDTLLQFLKQDARGRRVMMEDE</sequence>
<dbReference type="STRING" id="679936.Sulac_0916"/>
<dbReference type="SUPFAM" id="SSF46785">
    <property type="entry name" value="Winged helix' DNA-binding domain"/>
    <property type="match status" value="1"/>
</dbReference>
<dbReference type="SUPFAM" id="SSF53850">
    <property type="entry name" value="Periplasmic binding protein-like II"/>
    <property type="match status" value="1"/>
</dbReference>
<protein>
    <submittedName>
        <fullName evidence="6">Transcriptional regulator, LysR family</fullName>
    </submittedName>
</protein>
<dbReference type="PANTHER" id="PTHR30126">
    <property type="entry name" value="HTH-TYPE TRANSCRIPTIONAL REGULATOR"/>
    <property type="match status" value="1"/>
</dbReference>
<evidence type="ECO:0000256" key="3">
    <source>
        <dbReference type="ARBA" id="ARBA00023125"/>
    </source>
</evidence>
<dbReference type="KEGG" id="sap:Sulac_0916"/>
<keyword evidence="2" id="KW-0805">Transcription regulation</keyword>
<name>G8TSP1_SULAD</name>
<dbReference type="Gene3D" id="1.10.10.10">
    <property type="entry name" value="Winged helix-like DNA-binding domain superfamily/Winged helix DNA-binding domain"/>
    <property type="match status" value="1"/>
</dbReference>